<accession>A0A380NLK1</accession>
<reference evidence="6 7" key="1">
    <citation type="submission" date="2018-06" db="EMBL/GenBank/DDBJ databases">
        <authorList>
            <consortium name="Pathogen Informatics"/>
            <person name="Doyle S."/>
        </authorList>
    </citation>
    <scope>NUCLEOTIDE SEQUENCE [LARGE SCALE GENOMIC DNA]</scope>
    <source>
        <strain evidence="6 7">NCTC12020</strain>
    </source>
</reference>
<keyword evidence="2" id="KW-0805">Transcription regulation</keyword>
<dbReference type="PANTHER" id="PTHR30204:SF69">
    <property type="entry name" value="MERR-FAMILY TRANSCRIPTIONAL REGULATOR"/>
    <property type="match status" value="1"/>
</dbReference>
<keyword evidence="1" id="KW-0678">Repressor</keyword>
<evidence type="ECO:0000259" key="5">
    <source>
        <dbReference type="PROSITE" id="PS50937"/>
    </source>
</evidence>
<dbReference type="OrthoDB" id="9773308at2"/>
<dbReference type="EMBL" id="UHIO01000001">
    <property type="protein sequence ID" value="SUP43817.1"/>
    <property type="molecule type" value="Genomic_DNA"/>
</dbReference>
<keyword evidence="7" id="KW-1185">Reference proteome</keyword>
<dbReference type="Proteomes" id="UP000255367">
    <property type="component" value="Unassembled WGS sequence"/>
</dbReference>
<evidence type="ECO:0000313" key="6">
    <source>
        <dbReference type="EMBL" id="SUP43817.1"/>
    </source>
</evidence>
<dbReference type="PROSITE" id="PS50937">
    <property type="entry name" value="HTH_MERR_2"/>
    <property type="match status" value="1"/>
</dbReference>
<dbReference type="SMART" id="SM00422">
    <property type="entry name" value="HTH_MERR"/>
    <property type="match status" value="1"/>
</dbReference>
<dbReference type="SUPFAM" id="SSF46955">
    <property type="entry name" value="Putative DNA-binding domain"/>
    <property type="match status" value="1"/>
</dbReference>
<dbReference type="Pfam" id="PF13411">
    <property type="entry name" value="MerR_1"/>
    <property type="match status" value="1"/>
</dbReference>
<proteinExistence type="predicted"/>
<evidence type="ECO:0000256" key="3">
    <source>
        <dbReference type="ARBA" id="ARBA00023125"/>
    </source>
</evidence>
<gene>
    <name evidence="6" type="primary">bmrR</name>
    <name evidence="6" type="ORF">NCTC12020_01357</name>
</gene>
<dbReference type="InterPro" id="IPR009061">
    <property type="entry name" value="DNA-bd_dom_put_sf"/>
</dbReference>
<dbReference type="PANTHER" id="PTHR30204">
    <property type="entry name" value="REDOX-CYCLING DRUG-SENSING TRANSCRIPTIONAL ACTIVATOR SOXR"/>
    <property type="match status" value="1"/>
</dbReference>
<protein>
    <submittedName>
        <fullName evidence="6">Multidrug-efflux transporter 1 regulator</fullName>
    </submittedName>
</protein>
<dbReference type="InterPro" id="IPR000551">
    <property type="entry name" value="MerR-type_HTH_dom"/>
</dbReference>
<dbReference type="AlphaFoldDB" id="A0A380NLK1"/>
<name>A0A380NLK1_9FIRM</name>
<dbReference type="GO" id="GO:0003700">
    <property type="term" value="F:DNA-binding transcription factor activity"/>
    <property type="evidence" value="ECO:0007669"/>
    <property type="project" value="InterPro"/>
</dbReference>
<organism evidence="6 7">
    <name type="scientific">Veillonella criceti</name>
    <dbReference type="NCBI Taxonomy" id="103891"/>
    <lineage>
        <taxon>Bacteria</taxon>
        <taxon>Bacillati</taxon>
        <taxon>Bacillota</taxon>
        <taxon>Negativicutes</taxon>
        <taxon>Veillonellales</taxon>
        <taxon>Veillonellaceae</taxon>
        <taxon>Veillonella</taxon>
    </lineage>
</organism>
<evidence type="ECO:0000256" key="2">
    <source>
        <dbReference type="ARBA" id="ARBA00023015"/>
    </source>
</evidence>
<keyword evidence="3" id="KW-0238">DNA-binding</keyword>
<dbReference type="GO" id="GO:0003677">
    <property type="term" value="F:DNA binding"/>
    <property type="evidence" value="ECO:0007669"/>
    <property type="project" value="UniProtKB-KW"/>
</dbReference>
<evidence type="ECO:0000256" key="1">
    <source>
        <dbReference type="ARBA" id="ARBA00022491"/>
    </source>
</evidence>
<sequence>MEKFYPIGEVSKIMGVSVQTLRYYANIKLVEPQYISPNTGYRYYTYEQFHIIDRIKYLQKFGFSLNKIRGIFLRNDIDKLVTMLGEKKNSLEAQMQNLKNTIDMIQWYQNYFIHSQNIEKSCIKHIDTRYLLITKIKPHENKEDYHIRLQKLRSSERLKNIIFKRQFTLVFKYEDFISGNLTPTHIGMFIKERPSIKSQFLTKIPSGDFFCLTSRILSEECNPHEAKLYFKDYQIKPKLVLANEYEDNLYEYSQCPYEIQIFIPKNKN</sequence>
<feature type="domain" description="HTH merR-type" evidence="5">
    <location>
        <begin position="1"/>
        <end position="74"/>
    </location>
</feature>
<dbReference type="Gene3D" id="1.10.1660.10">
    <property type="match status" value="1"/>
</dbReference>
<dbReference type="RefSeq" id="WP_115310506.1">
    <property type="nucleotide sequence ID" value="NZ_UHIO01000001.1"/>
</dbReference>
<keyword evidence="4" id="KW-0804">Transcription</keyword>
<evidence type="ECO:0000256" key="4">
    <source>
        <dbReference type="ARBA" id="ARBA00023163"/>
    </source>
</evidence>
<dbReference type="CDD" id="cd01107">
    <property type="entry name" value="HTH_BmrR"/>
    <property type="match status" value="1"/>
</dbReference>
<evidence type="ECO:0000313" key="7">
    <source>
        <dbReference type="Proteomes" id="UP000255367"/>
    </source>
</evidence>
<dbReference type="InterPro" id="IPR047057">
    <property type="entry name" value="MerR_fam"/>
</dbReference>